<dbReference type="InterPro" id="IPR001478">
    <property type="entry name" value="PDZ"/>
</dbReference>
<keyword evidence="2" id="KW-0963">Cytoplasm</keyword>
<proteinExistence type="predicted"/>
<sequence>MPESSITLQHKLVPTISVDIHPTIKSVPRKTEIDTLQDEVEEMLGLKITGGVDFQMPLTIFHVKEDSNAKRVGLKLGDSIVSIENKETREMTLKEACETLLHARNNIQSFKLGITRFEDDETLKTVQCVEEVVMEGNPKAPRFLVEPSIEPPREAYKQHPERKAWHPIMWPHPEYFLPEDYHDELPHKRIVRNVRKLLETNPSKVEVENILTALPRGSRPKRNYDDDSD</sequence>
<dbReference type="AlphaFoldDB" id="A0A1J1IEP3"/>
<dbReference type="GO" id="GO:0051371">
    <property type="term" value="F:muscle alpha-actinin binding"/>
    <property type="evidence" value="ECO:0007669"/>
    <property type="project" value="TreeGrafter"/>
</dbReference>
<dbReference type="InterPro" id="IPR036034">
    <property type="entry name" value="PDZ_sf"/>
</dbReference>
<organism evidence="5 6">
    <name type="scientific">Clunio marinus</name>
    <dbReference type="NCBI Taxonomy" id="568069"/>
    <lineage>
        <taxon>Eukaryota</taxon>
        <taxon>Metazoa</taxon>
        <taxon>Ecdysozoa</taxon>
        <taxon>Arthropoda</taxon>
        <taxon>Hexapoda</taxon>
        <taxon>Insecta</taxon>
        <taxon>Pterygota</taxon>
        <taxon>Neoptera</taxon>
        <taxon>Endopterygota</taxon>
        <taxon>Diptera</taxon>
        <taxon>Nematocera</taxon>
        <taxon>Chironomoidea</taxon>
        <taxon>Chironomidae</taxon>
        <taxon>Clunio</taxon>
    </lineage>
</organism>
<evidence type="ECO:0000313" key="5">
    <source>
        <dbReference type="EMBL" id="CRK98683.1"/>
    </source>
</evidence>
<dbReference type="Gene3D" id="2.30.42.10">
    <property type="match status" value="1"/>
</dbReference>
<dbReference type="GO" id="GO:0031941">
    <property type="term" value="C:filamentous actin"/>
    <property type="evidence" value="ECO:0007669"/>
    <property type="project" value="TreeGrafter"/>
</dbReference>
<dbReference type="GO" id="GO:0003779">
    <property type="term" value="F:actin binding"/>
    <property type="evidence" value="ECO:0007669"/>
    <property type="project" value="TreeGrafter"/>
</dbReference>
<dbReference type="PANTHER" id="PTHR24214">
    <property type="entry name" value="PDZ AND LIM DOMAIN PROTEIN ZASP"/>
    <property type="match status" value="1"/>
</dbReference>
<dbReference type="Proteomes" id="UP000183832">
    <property type="component" value="Unassembled WGS sequence"/>
</dbReference>
<name>A0A1J1IEP3_9DIPT</name>
<dbReference type="InterPro" id="IPR050604">
    <property type="entry name" value="PDZ-LIM_domain"/>
</dbReference>
<keyword evidence="3" id="KW-0479">Metal-binding</keyword>
<dbReference type="GO" id="GO:0005912">
    <property type="term" value="C:adherens junction"/>
    <property type="evidence" value="ECO:0007669"/>
    <property type="project" value="TreeGrafter"/>
</dbReference>
<dbReference type="PANTHER" id="PTHR24214:SF38">
    <property type="entry name" value="PDZ AND LIM DOMAIN PROTEIN ZASP-RELATED"/>
    <property type="match status" value="1"/>
</dbReference>
<dbReference type="GO" id="GO:0030036">
    <property type="term" value="P:actin cytoskeleton organization"/>
    <property type="evidence" value="ECO:0007669"/>
    <property type="project" value="TreeGrafter"/>
</dbReference>
<dbReference type="OrthoDB" id="44841at2759"/>
<evidence type="ECO:0000256" key="1">
    <source>
        <dbReference type="ARBA" id="ARBA00004496"/>
    </source>
</evidence>
<dbReference type="SUPFAM" id="SSF50156">
    <property type="entry name" value="PDZ domain-like"/>
    <property type="match status" value="1"/>
</dbReference>
<protein>
    <submittedName>
        <fullName evidence="5">CLUMA_CG011951, isoform A</fullName>
    </submittedName>
</protein>
<evidence type="ECO:0000256" key="2">
    <source>
        <dbReference type="ARBA" id="ARBA00022490"/>
    </source>
</evidence>
<dbReference type="GO" id="GO:0030018">
    <property type="term" value="C:Z disc"/>
    <property type="evidence" value="ECO:0007669"/>
    <property type="project" value="TreeGrafter"/>
</dbReference>
<dbReference type="SMART" id="SM00228">
    <property type="entry name" value="PDZ"/>
    <property type="match status" value="1"/>
</dbReference>
<reference evidence="5 6" key="1">
    <citation type="submission" date="2015-04" db="EMBL/GenBank/DDBJ databases">
        <authorList>
            <person name="Syromyatnikov M.Y."/>
            <person name="Popov V.N."/>
        </authorList>
    </citation>
    <scope>NUCLEOTIDE SEQUENCE [LARGE SCALE GENOMIC DNA]</scope>
</reference>
<keyword evidence="6" id="KW-1185">Reference proteome</keyword>
<evidence type="ECO:0000313" key="6">
    <source>
        <dbReference type="Proteomes" id="UP000183832"/>
    </source>
</evidence>
<dbReference type="EMBL" id="CVRI01000048">
    <property type="protein sequence ID" value="CRK98683.1"/>
    <property type="molecule type" value="Genomic_DNA"/>
</dbReference>
<keyword evidence="3" id="KW-0440">LIM domain</keyword>
<dbReference type="GO" id="GO:0061061">
    <property type="term" value="P:muscle structure development"/>
    <property type="evidence" value="ECO:0007669"/>
    <property type="project" value="TreeGrafter"/>
</dbReference>
<gene>
    <name evidence="5" type="primary">similar to AGAP003937-PB</name>
    <name evidence="5" type="ORF">CLUMA_CG011951</name>
</gene>
<keyword evidence="3" id="KW-0862">Zinc</keyword>
<feature type="domain" description="PDZ" evidence="4">
    <location>
        <begin position="32"/>
        <end position="100"/>
    </location>
</feature>
<accession>A0A1J1IEP3</accession>
<evidence type="ECO:0000259" key="4">
    <source>
        <dbReference type="PROSITE" id="PS50106"/>
    </source>
</evidence>
<evidence type="ECO:0000256" key="3">
    <source>
        <dbReference type="ARBA" id="ARBA00023038"/>
    </source>
</evidence>
<dbReference type="Pfam" id="PF00595">
    <property type="entry name" value="PDZ"/>
    <property type="match status" value="1"/>
</dbReference>
<dbReference type="PROSITE" id="PS50106">
    <property type="entry name" value="PDZ"/>
    <property type="match status" value="1"/>
</dbReference>
<dbReference type="STRING" id="568069.A0A1J1IEP3"/>
<dbReference type="GO" id="GO:0001725">
    <property type="term" value="C:stress fiber"/>
    <property type="evidence" value="ECO:0007669"/>
    <property type="project" value="TreeGrafter"/>
</dbReference>
<comment type="subcellular location">
    <subcellularLocation>
        <location evidence="1">Cytoplasm</location>
    </subcellularLocation>
</comment>